<keyword evidence="2" id="KW-1185">Reference proteome</keyword>
<dbReference type="Proteomes" id="UP000091918">
    <property type="component" value="Unassembled WGS sequence"/>
</dbReference>
<proteinExistence type="predicted"/>
<reference evidence="1 2" key="1">
    <citation type="submission" date="2015-07" db="EMBL/GenBank/DDBJ databases">
        <title>Emmonsia species relationships and genome sequence.</title>
        <authorList>
            <person name="Cuomo C.A."/>
            <person name="Schwartz I.S."/>
            <person name="Kenyon C."/>
            <person name="de Hoog G.S."/>
            <person name="Govender N.P."/>
            <person name="Botha A."/>
            <person name="Moreno L."/>
            <person name="de Vries M."/>
            <person name="Munoz J.F."/>
            <person name="Stielow J.B."/>
        </authorList>
    </citation>
    <scope>NUCLEOTIDE SEQUENCE [LARGE SCALE GENOMIC DNA]</scope>
    <source>
        <strain evidence="1 2">CBS 136260</strain>
    </source>
</reference>
<gene>
    <name evidence="1" type="ORF">ACJ72_03913</name>
</gene>
<name>A0A1B7NYC3_9EURO</name>
<evidence type="ECO:0000313" key="1">
    <source>
        <dbReference type="EMBL" id="OAX81743.1"/>
    </source>
</evidence>
<dbReference type="AlphaFoldDB" id="A0A1B7NYC3"/>
<dbReference type="OrthoDB" id="4193134at2759"/>
<accession>A0A1B7NYC3</accession>
<sequence length="180" mass="20602">MFCHLHWLKNWLDLLAGHDNRLRCQGNAAYGSEDACAQATCLVLMRALVHKFTDWYLLDDPFAMQLTDMHTNNIFVTLSILNEHEDINMSLSHNEGLNSQATIMKSSSENGGYWYSKVLQTPKGMFNLFRSHLETFYDEVAEESLFAAISPFWISGMTSFVNSKLEKYILVPSGCSRYLQ</sequence>
<dbReference type="EMBL" id="LGUA01000417">
    <property type="protein sequence ID" value="OAX81743.1"/>
    <property type="molecule type" value="Genomic_DNA"/>
</dbReference>
<dbReference type="STRING" id="1658172.A0A1B7NYC3"/>
<comment type="caution">
    <text evidence="1">The sequence shown here is derived from an EMBL/GenBank/DDBJ whole genome shotgun (WGS) entry which is preliminary data.</text>
</comment>
<evidence type="ECO:0000313" key="2">
    <source>
        <dbReference type="Proteomes" id="UP000091918"/>
    </source>
</evidence>
<organism evidence="1 2">
    <name type="scientific">Emergomyces africanus</name>
    <dbReference type="NCBI Taxonomy" id="1955775"/>
    <lineage>
        <taxon>Eukaryota</taxon>
        <taxon>Fungi</taxon>
        <taxon>Dikarya</taxon>
        <taxon>Ascomycota</taxon>
        <taxon>Pezizomycotina</taxon>
        <taxon>Eurotiomycetes</taxon>
        <taxon>Eurotiomycetidae</taxon>
        <taxon>Onygenales</taxon>
        <taxon>Ajellomycetaceae</taxon>
        <taxon>Emergomyces</taxon>
    </lineage>
</organism>
<protein>
    <submittedName>
        <fullName evidence="1">Uncharacterized protein</fullName>
    </submittedName>
</protein>